<organism evidence="2 3">
    <name type="scientific">Cryobacterium cryoconiti</name>
    <dbReference type="NCBI Taxonomy" id="1259239"/>
    <lineage>
        <taxon>Bacteria</taxon>
        <taxon>Bacillati</taxon>
        <taxon>Actinomycetota</taxon>
        <taxon>Actinomycetes</taxon>
        <taxon>Micrococcales</taxon>
        <taxon>Microbacteriaceae</taxon>
        <taxon>Cryobacterium</taxon>
    </lineage>
</organism>
<dbReference type="InterPro" id="IPR001173">
    <property type="entry name" value="Glyco_trans_2-like"/>
</dbReference>
<evidence type="ECO:0000259" key="1">
    <source>
        <dbReference type="Pfam" id="PF00535"/>
    </source>
</evidence>
<gene>
    <name evidence="2" type="ORF">E3T49_10450</name>
</gene>
<dbReference type="InterPro" id="IPR050834">
    <property type="entry name" value="Glycosyltransf_2"/>
</dbReference>
<dbReference type="CDD" id="cd04196">
    <property type="entry name" value="GT_2_like_d"/>
    <property type="match status" value="1"/>
</dbReference>
<accession>A0A4Y8JU77</accession>
<keyword evidence="3" id="KW-1185">Reference proteome</keyword>
<dbReference type="InterPro" id="IPR029044">
    <property type="entry name" value="Nucleotide-diphossugar_trans"/>
</dbReference>
<evidence type="ECO:0000313" key="3">
    <source>
        <dbReference type="Proteomes" id="UP000297472"/>
    </source>
</evidence>
<comment type="caution">
    <text evidence="2">The sequence shown here is derived from an EMBL/GenBank/DDBJ whole genome shotgun (WGS) entry which is preliminary data.</text>
</comment>
<feature type="domain" description="Glycosyltransferase 2-like" evidence="1">
    <location>
        <begin position="20"/>
        <end position="132"/>
    </location>
</feature>
<protein>
    <submittedName>
        <fullName evidence="2">Glycosyltransferase family 2 protein</fullName>
    </submittedName>
</protein>
<dbReference type="Gene3D" id="3.90.550.10">
    <property type="entry name" value="Spore Coat Polysaccharide Biosynthesis Protein SpsA, Chain A"/>
    <property type="match status" value="1"/>
</dbReference>
<dbReference type="Proteomes" id="UP000297472">
    <property type="component" value="Unassembled WGS sequence"/>
</dbReference>
<reference evidence="2 3" key="1">
    <citation type="submission" date="2019-03" db="EMBL/GenBank/DDBJ databases">
        <title>Genomics of glacier-inhabiting Cryobacterium strains.</title>
        <authorList>
            <person name="Liu Q."/>
            <person name="Xin Y.-H."/>
        </authorList>
    </citation>
    <scope>NUCLEOTIDE SEQUENCE [LARGE SCALE GENOMIC DNA]</scope>
    <source>
        <strain evidence="2 3">TMT1-51</strain>
    </source>
</reference>
<dbReference type="Pfam" id="PF00535">
    <property type="entry name" value="Glycos_transf_2"/>
    <property type="match status" value="1"/>
</dbReference>
<dbReference type="PANTHER" id="PTHR43685:SF11">
    <property type="entry name" value="GLYCOSYLTRANSFERASE TAGX-RELATED"/>
    <property type="match status" value="1"/>
</dbReference>
<dbReference type="PANTHER" id="PTHR43685">
    <property type="entry name" value="GLYCOSYLTRANSFERASE"/>
    <property type="match status" value="1"/>
</dbReference>
<name>A0A4Y8JU77_9MICO</name>
<dbReference type="SUPFAM" id="SSF53448">
    <property type="entry name" value="Nucleotide-diphospho-sugar transferases"/>
    <property type="match status" value="1"/>
</dbReference>
<evidence type="ECO:0000313" key="2">
    <source>
        <dbReference type="EMBL" id="TFD29412.1"/>
    </source>
</evidence>
<dbReference type="RefSeq" id="WP_134424846.1">
    <property type="nucleotide sequence ID" value="NZ_SOHA01000032.1"/>
</dbReference>
<dbReference type="GO" id="GO:0016740">
    <property type="term" value="F:transferase activity"/>
    <property type="evidence" value="ECO:0007669"/>
    <property type="project" value="UniProtKB-KW"/>
</dbReference>
<dbReference type="AlphaFoldDB" id="A0A4Y8JU77"/>
<proteinExistence type="predicted"/>
<dbReference type="OrthoDB" id="9802649at2"/>
<keyword evidence="2" id="KW-0808">Transferase</keyword>
<sequence length="344" mass="36795">MPRSTASSSRAPRASAPRVSVALCTYNGLAFIEEQLQSILGQTAPADEIVVSDDGSTDGTPAAVDRIVAAWQHEHPGQPVTLRVLRNPAPLGVTANFEQALAACTGELIALSDQDDVWPPERLSLLTAEFRVRPGLQLLHTDARLVDEIGRPTGRTLLATLGVSAAEQAAEHEGHAFDLLLRRNIVTGATAMLRRGLVAQARPFPAAWVHDEWLAMVAAATGEVDLLARPLLDYRQHAGNQIGASSLDAAGKLGRLRAPRTARNARLLARAQALQARAAQLQPAPSADALALIDAKAAHERRRSTLPALRAARVASVFAGWRAGDYRRFGLGLQDVLRDLVQPV</sequence>
<dbReference type="EMBL" id="SOHA01000032">
    <property type="protein sequence ID" value="TFD29412.1"/>
    <property type="molecule type" value="Genomic_DNA"/>
</dbReference>